<dbReference type="PANTHER" id="PTHR31784:SF2">
    <property type="entry name" value="BIOGENESIS OF LYSOSOME-RELATED ORGANELLES COMPLEX 1 SUBUNIT 5"/>
    <property type="match status" value="1"/>
</dbReference>
<dbReference type="InterPro" id="IPR017243">
    <property type="entry name" value="Bloc1s5"/>
</dbReference>
<name>A0ABM1EMY6_PRICU</name>
<evidence type="ECO:0000313" key="3">
    <source>
        <dbReference type="Proteomes" id="UP000695022"/>
    </source>
</evidence>
<organism evidence="3 4">
    <name type="scientific">Priapulus caudatus</name>
    <name type="common">Priapulid worm</name>
    <dbReference type="NCBI Taxonomy" id="37621"/>
    <lineage>
        <taxon>Eukaryota</taxon>
        <taxon>Metazoa</taxon>
        <taxon>Ecdysozoa</taxon>
        <taxon>Scalidophora</taxon>
        <taxon>Priapulida</taxon>
        <taxon>Priapulimorpha</taxon>
        <taxon>Priapulimorphida</taxon>
        <taxon>Priapulidae</taxon>
        <taxon>Priapulus</taxon>
    </lineage>
</organism>
<dbReference type="GeneID" id="106813840"/>
<dbReference type="Pfam" id="PF14942">
    <property type="entry name" value="Muted"/>
    <property type="match status" value="1"/>
</dbReference>
<gene>
    <name evidence="4" type="primary">LOC106813840</name>
</gene>
<accession>A0ABM1EMY6</accession>
<keyword evidence="3" id="KW-1185">Reference proteome</keyword>
<proteinExistence type="inferred from homology"/>
<protein>
    <recommendedName>
        <fullName evidence="2">Biogenesis of lysosome-related organelles complex 1 subunit 5</fullName>
    </recommendedName>
</protein>
<evidence type="ECO:0000256" key="1">
    <source>
        <dbReference type="ARBA" id="ARBA00010754"/>
    </source>
</evidence>
<dbReference type="Proteomes" id="UP000695022">
    <property type="component" value="Unplaced"/>
</dbReference>
<dbReference type="RefSeq" id="XP_014673557.1">
    <property type="nucleotide sequence ID" value="XM_014818071.1"/>
</dbReference>
<sequence>MASIENIVKDTGEIYSRLFDHRPVIQAEIKYFVREFETKRNDREEKSRPIKEVHNCILQTQACAEDIASAAVDIPSLTERIRLLAGECRHLGAQQYRVTPPEEQRQQQERRACEWRKFREDMEQWQTQLEQQSIEEEKKFRQYYADLEDKLKLGLYTPGTKQPFDG</sequence>
<reference evidence="4" key="1">
    <citation type="submission" date="2025-08" db="UniProtKB">
        <authorList>
            <consortium name="RefSeq"/>
        </authorList>
    </citation>
    <scope>IDENTIFICATION</scope>
</reference>
<evidence type="ECO:0000256" key="2">
    <source>
        <dbReference type="ARBA" id="ARBA00019580"/>
    </source>
</evidence>
<evidence type="ECO:0000313" key="4">
    <source>
        <dbReference type="RefSeq" id="XP_014673557.1"/>
    </source>
</evidence>
<comment type="similarity">
    <text evidence="1">Belongs to the BLOC1S5 family.</text>
</comment>
<dbReference type="PANTHER" id="PTHR31784">
    <property type="entry name" value="BIOGENESIS OF LYSOSOME-RELATED ORGANELLES COMPLEX 1 SUBUNIT 5"/>
    <property type="match status" value="1"/>
</dbReference>